<keyword evidence="2" id="KW-0175">Coiled coil</keyword>
<dbReference type="GO" id="GO:0003677">
    <property type="term" value="F:DNA binding"/>
    <property type="evidence" value="ECO:0007669"/>
    <property type="project" value="UniProtKB-KW"/>
</dbReference>
<name>A0A562VF14_9BACT</name>
<feature type="coiled-coil region" evidence="2">
    <location>
        <begin position="95"/>
        <end position="122"/>
    </location>
</feature>
<dbReference type="PANTHER" id="PTHR30204:SF58">
    <property type="entry name" value="HTH-TYPE TRANSCRIPTIONAL REGULATOR YFMP"/>
    <property type="match status" value="1"/>
</dbReference>
<dbReference type="Gene3D" id="1.10.1660.10">
    <property type="match status" value="1"/>
</dbReference>
<evidence type="ECO:0000259" key="3">
    <source>
        <dbReference type="PROSITE" id="PS50937"/>
    </source>
</evidence>
<accession>A0A562VF14</accession>
<comment type="caution">
    <text evidence="4">The sequence shown here is derived from an EMBL/GenBank/DDBJ whole genome shotgun (WGS) entry which is preliminary data.</text>
</comment>
<evidence type="ECO:0000313" key="4">
    <source>
        <dbReference type="EMBL" id="TWJ16455.1"/>
    </source>
</evidence>
<dbReference type="InterPro" id="IPR000551">
    <property type="entry name" value="MerR-type_HTH_dom"/>
</dbReference>
<keyword evidence="1" id="KW-0238">DNA-binding</keyword>
<keyword evidence="5" id="KW-1185">Reference proteome</keyword>
<evidence type="ECO:0000256" key="1">
    <source>
        <dbReference type="ARBA" id="ARBA00023125"/>
    </source>
</evidence>
<dbReference type="Proteomes" id="UP000319449">
    <property type="component" value="Unassembled WGS sequence"/>
</dbReference>
<dbReference type="PRINTS" id="PR00040">
    <property type="entry name" value="HTHMERR"/>
</dbReference>
<proteinExistence type="predicted"/>
<organism evidence="4 5">
    <name type="scientific">Geobacter argillaceus</name>
    <dbReference type="NCBI Taxonomy" id="345631"/>
    <lineage>
        <taxon>Bacteria</taxon>
        <taxon>Pseudomonadati</taxon>
        <taxon>Thermodesulfobacteriota</taxon>
        <taxon>Desulfuromonadia</taxon>
        <taxon>Geobacterales</taxon>
        <taxon>Geobacteraceae</taxon>
        <taxon>Geobacter</taxon>
    </lineage>
</organism>
<dbReference type="OrthoDB" id="9792348at2"/>
<dbReference type="InterPro" id="IPR009061">
    <property type="entry name" value="DNA-bd_dom_put_sf"/>
</dbReference>
<protein>
    <submittedName>
        <fullName evidence="4">Transcriptional regulator, MerR family</fullName>
    </submittedName>
</protein>
<dbReference type="AlphaFoldDB" id="A0A562VF14"/>
<evidence type="ECO:0000256" key="2">
    <source>
        <dbReference type="SAM" id="Coils"/>
    </source>
</evidence>
<dbReference type="PROSITE" id="PS50937">
    <property type="entry name" value="HTH_MERR_2"/>
    <property type="match status" value="1"/>
</dbReference>
<dbReference type="SUPFAM" id="SSF46955">
    <property type="entry name" value="Putative DNA-binding domain"/>
    <property type="match status" value="1"/>
</dbReference>
<dbReference type="InterPro" id="IPR047057">
    <property type="entry name" value="MerR_fam"/>
</dbReference>
<dbReference type="SMART" id="SM00422">
    <property type="entry name" value="HTH_MERR"/>
    <property type="match status" value="1"/>
</dbReference>
<dbReference type="GO" id="GO:0003700">
    <property type="term" value="F:DNA-binding transcription factor activity"/>
    <property type="evidence" value="ECO:0007669"/>
    <property type="project" value="InterPro"/>
</dbReference>
<dbReference type="Pfam" id="PF13411">
    <property type="entry name" value="MerR_1"/>
    <property type="match status" value="1"/>
</dbReference>
<dbReference type="PROSITE" id="PS00552">
    <property type="entry name" value="HTH_MERR_1"/>
    <property type="match status" value="1"/>
</dbReference>
<reference evidence="4 5" key="1">
    <citation type="submission" date="2019-07" db="EMBL/GenBank/DDBJ databases">
        <title>Genomic Encyclopedia of Archaeal and Bacterial Type Strains, Phase II (KMG-II): from individual species to whole genera.</title>
        <authorList>
            <person name="Goeker M."/>
        </authorList>
    </citation>
    <scope>NUCLEOTIDE SEQUENCE [LARGE SCALE GENOMIC DNA]</scope>
    <source>
        <strain evidence="4 5">ATCC BAA-1139</strain>
    </source>
</reference>
<dbReference type="EMBL" id="VLLN01000027">
    <property type="protein sequence ID" value="TWJ16455.1"/>
    <property type="molecule type" value="Genomic_DNA"/>
</dbReference>
<sequence length="138" mass="16120">MHDNNEGYISIGNLAKDIGLTTRTLRYYEEMGIMTPPQRLEGAIRVYAPSDVRKLKFILRLKELGLTIKEMQELDAVYAEAKETDRIIPRLIEMLDHHINNLDEKMAKLASLRQEIVEYRHRMIKRFQLEPDKPVPGT</sequence>
<gene>
    <name evidence="4" type="ORF">JN12_03397</name>
</gene>
<evidence type="ECO:0000313" key="5">
    <source>
        <dbReference type="Proteomes" id="UP000319449"/>
    </source>
</evidence>
<dbReference type="PANTHER" id="PTHR30204">
    <property type="entry name" value="REDOX-CYCLING DRUG-SENSING TRANSCRIPTIONAL ACTIVATOR SOXR"/>
    <property type="match status" value="1"/>
</dbReference>
<feature type="domain" description="HTH merR-type" evidence="3">
    <location>
        <begin position="8"/>
        <end position="77"/>
    </location>
</feature>